<feature type="domain" description="HTH tetR-type" evidence="3">
    <location>
        <begin position="11"/>
        <end position="71"/>
    </location>
</feature>
<dbReference type="PANTHER" id="PTHR43479">
    <property type="entry name" value="ACREF/ENVCD OPERON REPRESSOR-RELATED"/>
    <property type="match status" value="1"/>
</dbReference>
<keyword evidence="1 2" id="KW-0238">DNA-binding</keyword>
<dbReference type="InterPro" id="IPR009057">
    <property type="entry name" value="Homeodomain-like_sf"/>
</dbReference>
<accession>A0A6N3B207</accession>
<name>A0A6N3B207_9FIRM</name>
<reference evidence="4" key="1">
    <citation type="submission" date="2019-11" db="EMBL/GenBank/DDBJ databases">
        <authorList>
            <person name="Feng L."/>
        </authorList>
    </citation>
    <scope>NUCLEOTIDE SEQUENCE</scope>
    <source>
        <strain evidence="4">PgorbachiiLFYP46</strain>
    </source>
</reference>
<dbReference type="SUPFAM" id="SSF46689">
    <property type="entry name" value="Homeodomain-like"/>
    <property type="match status" value="1"/>
</dbReference>
<dbReference type="PROSITE" id="PS50977">
    <property type="entry name" value="HTH_TETR_2"/>
    <property type="match status" value="1"/>
</dbReference>
<gene>
    <name evidence="4" type="ORF">PGLFYP46_01509</name>
</gene>
<dbReference type="GO" id="GO:0003677">
    <property type="term" value="F:DNA binding"/>
    <property type="evidence" value="ECO:0007669"/>
    <property type="project" value="UniProtKB-UniRule"/>
</dbReference>
<sequence length="185" mass="22494">MAKKTFENLEKEKKEKIYESLKEFFEEEDLKNINVSGIVKKLNIARGSFYQYFEDLEDSYFTVLKKETGEIHHKFFNLYKENKEDMEKTLKSYRDFLATELYDKNLKNLYRPKFFVFENSFMTHGKNFLREHLSDDFYHKMTYIMAVFHELIKESIRSDYDKEKFMEVCNLYINYLLGGINNESI</sequence>
<proteinExistence type="predicted"/>
<dbReference type="Gene3D" id="1.10.357.10">
    <property type="entry name" value="Tetracycline Repressor, domain 2"/>
    <property type="match status" value="1"/>
</dbReference>
<dbReference type="InterPro" id="IPR001647">
    <property type="entry name" value="HTH_TetR"/>
</dbReference>
<dbReference type="PANTHER" id="PTHR43479:SF11">
    <property type="entry name" value="ACREF_ENVCD OPERON REPRESSOR-RELATED"/>
    <property type="match status" value="1"/>
</dbReference>
<evidence type="ECO:0000259" key="3">
    <source>
        <dbReference type="PROSITE" id="PS50977"/>
    </source>
</evidence>
<dbReference type="RefSeq" id="WP_156701385.1">
    <property type="nucleotide sequence ID" value="NZ_CACRUP010000013.1"/>
</dbReference>
<dbReference type="AlphaFoldDB" id="A0A6N3B207"/>
<evidence type="ECO:0000256" key="1">
    <source>
        <dbReference type="ARBA" id="ARBA00023125"/>
    </source>
</evidence>
<evidence type="ECO:0000313" key="4">
    <source>
        <dbReference type="EMBL" id="VYT95846.1"/>
    </source>
</evidence>
<dbReference type="InterPro" id="IPR050624">
    <property type="entry name" value="HTH-type_Tx_Regulator"/>
</dbReference>
<organism evidence="4">
    <name type="scientific">Peptoniphilus gorbachii</name>
    <dbReference type="NCBI Taxonomy" id="411567"/>
    <lineage>
        <taxon>Bacteria</taxon>
        <taxon>Bacillati</taxon>
        <taxon>Bacillota</taxon>
        <taxon>Tissierellia</taxon>
        <taxon>Tissierellales</taxon>
        <taxon>Peptoniphilaceae</taxon>
        <taxon>Peptoniphilus</taxon>
    </lineage>
</organism>
<dbReference type="EMBL" id="CACRUP010000013">
    <property type="protein sequence ID" value="VYT95846.1"/>
    <property type="molecule type" value="Genomic_DNA"/>
</dbReference>
<evidence type="ECO:0000256" key="2">
    <source>
        <dbReference type="PROSITE-ProRule" id="PRU00335"/>
    </source>
</evidence>
<feature type="DNA-binding region" description="H-T-H motif" evidence="2">
    <location>
        <begin position="34"/>
        <end position="53"/>
    </location>
</feature>
<protein>
    <recommendedName>
        <fullName evidence="3">HTH tetR-type domain-containing protein</fullName>
    </recommendedName>
</protein>